<dbReference type="Gene3D" id="1.20.5.110">
    <property type="match status" value="2"/>
</dbReference>
<feature type="domain" description="T-SNARE coiled-coil homology" evidence="10">
    <location>
        <begin position="23"/>
        <end position="85"/>
    </location>
</feature>
<dbReference type="GO" id="GO:0031201">
    <property type="term" value="C:SNARE complex"/>
    <property type="evidence" value="ECO:0007669"/>
    <property type="project" value="TreeGrafter"/>
</dbReference>
<dbReference type="PROSITE" id="PS50192">
    <property type="entry name" value="T_SNARE"/>
    <property type="match status" value="2"/>
</dbReference>
<evidence type="ECO:0000256" key="3">
    <source>
        <dbReference type="ARBA" id="ARBA00022737"/>
    </source>
</evidence>
<dbReference type="PANTHER" id="PTHR19305:SF4">
    <property type="entry name" value="SYNAPTOSOMAL-ASSOCIATED PROTEIN 23"/>
    <property type="match status" value="1"/>
</dbReference>
<keyword evidence="5 8" id="KW-0175">Coiled coil</keyword>
<evidence type="ECO:0000256" key="2">
    <source>
        <dbReference type="ARBA" id="ARBA00022599"/>
    </source>
</evidence>
<dbReference type="GO" id="GO:0031629">
    <property type="term" value="P:synaptic vesicle fusion to presynaptic active zone membrane"/>
    <property type="evidence" value="ECO:0007669"/>
    <property type="project" value="TreeGrafter"/>
</dbReference>
<evidence type="ECO:0000313" key="11">
    <source>
        <dbReference type="EMBL" id="KAK9960138.1"/>
    </source>
</evidence>
<gene>
    <name evidence="11" type="ORF">ABG768_010213</name>
</gene>
<organism evidence="11 12">
    <name type="scientific">Culter alburnus</name>
    <name type="common">Topmouth culter</name>
    <dbReference type="NCBI Taxonomy" id="194366"/>
    <lineage>
        <taxon>Eukaryota</taxon>
        <taxon>Metazoa</taxon>
        <taxon>Chordata</taxon>
        <taxon>Craniata</taxon>
        <taxon>Vertebrata</taxon>
        <taxon>Euteleostomi</taxon>
        <taxon>Actinopterygii</taxon>
        <taxon>Neopterygii</taxon>
        <taxon>Teleostei</taxon>
        <taxon>Ostariophysi</taxon>
        <taxon>Cypriniformes</taxon>
        <taxon>Xenocyprididae</taxon>
        <taxon>Xenocypridinae</taxon>
        <taxon>Culter</taxon>
    </lineage>
</organism>
<protein>
    <recommendedName>
        <fullName evidence="7">Synaptosomal-associated protein</fullName>
    </recommendedName>
</protein>
<feature type="domain" description="T-SNARE coiled-coil homology" evidence="10">
    <location>
        <begin position="149"/>
        <end position="211"/>
    </location>
</feature>
<dbReference type="InterPro" id="IPR000928">
    <property type="entry name" value="SNAP-25_dom"/>
</dbReference>
<comment type="similarity">
    <text evidence="1 7">Belongs to the SNAP-25 family.</text>
</comment>
<reference evidence="11 12" key="1">
    <citation type="submission" date="2024-05" db="EMBL/GenBank/DDBJ databases">
        <title>A high-quality chromosomal-level genome assembly of Topmouth culter (Culter alburnus).</title>
        <authorList>
            <person name="Zhao H."/>
        </authorList>
    </citation>
    <scope>NUCLEOTIDE SEQUENCE [LARGE SCALE GENOMIC DNA]</scope>
    <source>
        <strain evidence="11">CATC2023</strain>
        <tissue evidence="11">Muscle</tissue>
    </source>
</reference>
<dbReference type="Proteomes" id="UP001479290">
    <property type="component" value="Unassembled WGS sequence"/>
</dbReference>
<keyword evidence="12" id="KW-1185">Reference proteome</keyword>
<dbReference type="CDD" id="cd15889">
    <property type="entry name" value="SNARE_SNAP25N_23N"/>
    <property type="match status" value="1"/>
</dbReference>
<dbReference type="GO" id="GO:0098793">
    <property type="term" value="C:presynapse"/>
    <property type="evidence" value="ECO:0007669"/>
    <property type="project" value="GOC"/>
</dbReference>
<dbReference type="SUPFAM" id="SSF58038">
    <property type="entry name" value="SNARE fusion complex"/>
    <property type="match status" value="2"/>
</dbReference>
<keyword evidence="2" id="KW-0771">Synaptosome</keyword>
<comment type="caution">
    <text evidence="11">The sequence shown here is derived from an EMBL/GenBank/DDBJ whole genome shotgun (WGS) entry which is preliminary data.</text>
</comment>
<dbReference type="GO" id="GO:0005886">
    <property type="term" value="C:plasma membrane"/>
    <property type="evidence" value="ECO:0007669"/>
    <property type="project" value="TreeGrafter"/>
</dbReference>
<dbReference type="PANTHER" id="PTHR19305">
    <property type="entry name" value="SYNAPTOSOMAL ASSOCIATED PROTEIN"/>
    <property type="match status" value="1"/>
</dbReference>
<keyword evidence="4" id="KW-0770">Synapse</keyword>
<evidence type="ECO:0000256" key="4">
    <source>
        <dbReference type="ARBA" id="ARBA00023018"/>
    </source>
</evidence>
<dbReference type="GO" id="GO:0043005">
    <property type="term" value="C:neuron projection"/>
    <property type="evidence" value="ECO:0007669"/>
    <property type="project" value="UniProtKB-KW"/>
</dbReference>
<evidence type="ECO:0000256" key="9">
    <source>
        <dbReference type="SAM" id="MobiDB-lite"/>
    </source>
</evidence>
<evidence type="ECO:0000256" key="8">
    <source>
        <dbReference type="SAM" id="Coils"/>
    </source>
</evidence>
<proteinExistence type="inferred from homology"/>
<evidence type="ECO:0000256" key="5">
    <source>
        <dbReference type="ARBA" id="ARBA00023054"/>
    </source>
</evidence>
<feature type="coiled-coil region" evidence="8">
    <location>
        <begin position="54"/>
        <end position="88"/>
    </location>
</feature>
<feature type="region of interest" description="Disordered" evidence="9">
    <location>
        <begin position="102"/>
        <end position="126"/>
    </location>
</feature>
<dbReference type="GO" id="GO:0005484">
    <property type="term" value="F:SNAP receptor activity"/>
    <property type="evidence" value="ECO:0007669"/>
    <property type="project" value="TreeGrafter"/>
</dbReference>
<dbReference type="AlphaFoldDB" id="A0AAW1ZGV2"/>
<dbReference type="EMBL" id="JAWDJR010000017">
    <property type="protein sequence ID" value="KAK9960138.1"/>
    <property type="molecule type" value="Genomic_DNA"/>
</dbReference>
<feature type="compositionally biased region" description="Basic and acidic residues" evidence="9">
    <location>
        <begin position="102"/>
        <end position="118"/>
    </location>
</feature>
<accession>A0AAW1ZGV2</accession>
<sequence length="212" mass="24091">MPAESQSSRMADMSMDEITIKANRVTDESVDSCRRMLQTTQESLDVGGKTLTMLDEQGEKLRHVKQEMDQIEQDMKKARKNLNELSKWCGLCLWPSNRLKSTKTDRRYKQGKKPKESKQNGIQVSSQQPAILNASAAPSGPYIKRITNDEREDEMEENLKQVGNNVGNLKIMALKMNDKLSEQNQILEDITDEVIDSTHDAVAAEKKARKHQ</sequence>
<evidence type="ECO:0000256" key="7">
    <source>
        <dbReference type="RuleBase" id="RU003496"/>
    </source>
</evidence>
<dbReference type="InterPro" id="IPR000727">
    <property type="entry name" value="T_SNARE_dom"/>
</dbReference>
<comment type="subcellular location">
    <subcellularLocation>
        <location evidence="6">Synapse</location>
        <location evidence="6">Synaptosome</location>
    </subcellularLocation>
</comment>
<name>A0AAW1ZGV2_CULAL</name>
<evidence type="ECO:0000256" key="6">
    <source>
        <dbReference type="ARBA" id="ARBA00034102"/>
    </source>
</evidence>
<dbReference type="GO" id="GO:0019905">
    <property type="term" value="F:syntaxin binding"/>
    <property type="evidence" value="ECO:0007669"/>
    <property type="project" value="TreeGrafter"/>
</dbReference>
<evidence type="ECO:0000256" key="1">
    <source>
        <dbReference type="ARBA" id="ARBA00009480"/>
    </source>
</evidence>
<dbReference type="SMART" id="SM00397">
    <property type="entry name" value="t_SNARE"/>
    <property type="match status" value="2"/>
</dbReference>
<dbReference type="Pfam" id="PF00835">
    <property type="entry name" value="SNAP-25"/>
    <property type="match status" value="1"/>
</dbReference>
<evidence type="ECO:0000259" key="10">
    <source>
        <dbReference type="PROSITE" id="PS50192"/>
    </source>
</evidence>
<keyword evidence="3" id="KW-0677">Repeat</keyword>
<evidence type="ECO:0000313" key="12">
    <source>
        <dbReference type="Proteomes" id="UP001479290"/>
    </source>
</evidence>
<dbReference type="GO" id="GO:0016082">
    <property type="term" value="P:synaptic vesicle priming"/>
    <property type="evidence" value="ECO:0007669"/>
    <property type="project" value="TreeGrafter"/>
</dbReference>